<organism evidence="3 4">
    <name type="scientific">Litoreibacter albidus</name>
    <dbReference type="NCBI Taxonomy" id="670155"/>
    <lineage>
        <taxon>Bacteria</taxon>
        <taxon>Pseudomonadati</taxon>
        <taxon>Pseudomonadota</taxon>
        <taxon>Alphaproteobacteria</taxon>
        <taxon>Rhodobacterales</taxon>
        <taxon>Roseobacteraceae</taxon>
        <taxon>Litoreibacter</taxon>
    </lineage>
</organism>
<keyword evidence="1" id="KW-0472">Membrane</keyword>
<keyword evidence="4" id="KW-1185">Reference proteome</keyword>
<dbReference type="AlphaFoldDB" id="A0A1H3CMZ5"/>
<dbReference type="EMBL" id="FNOI01000009">
    <property type="protein sequence ID" value="SDX55523.1"/>
    <property type="molecule type" value="Genomic_DNA"/>
</dbReference>
<sequence>MKLNDAILGGVFVLLAIAVLVESRTFPTLPSQPYGPGTFPTIIAVIMLVAGGSQIWAGMKSSAPLVVVQDWAKTDGAFGRMLAVPAFVITYILLSKTVGFPLLAPVLTAALLLIMKVRPVVALPIAVVATAGIWFLFAWLLLVPLPLGLLTEVIY</sequence>
<feature type="transmembrane region" description="Helical" evidence="1">
    <location>
        <begin position="39"/>
        <end position="57"/>
    </location>
</feature>
<feature type="transmembrane region" description="Helical" evidence="1">
    <location>
        <begin position="122"/>
        <end position="142"/>
    </location>
</feature>
<gene>
    <name evidence="3" type="ORF">SAMN04488001_3494</name>
</gene>
<dbReference type="Proteomes" id="UP000199441">
    <property type="component" value="Unassembled WGS sequence"/>
</dbReference>
<dbReference type="OrthoDB" id="8907787at2"/>
<evidence type="ECO:0000259" key="2">
    <source>
        <dbReference type="Pfam" id="PF07331"/>
    </source>
</evidence>
<keyword evidence="1" id="KW-0812">Transmembrane</keyword>
<accession>A0A1H3CMZ5</accession>
<dbReference type="STRING" id="670155.SAMN04488001_3494"/>
<dbReference type="InterPro" id="IPR009936">
    <property type="entry name" value="DUF1468"/>
</dbReference>
<reference evidence="4" key="1">
    <citation type="submission" date="2016-10" db="EMBL/GenBank/DDBJ databases">
        <authorList>
            <person name="Varghese N."/>
            <person name="Submissions S."/>
        </authorList>
    </citation>
    <scope>NUCLEOTIDE SEQUENCE [LARGE SCALE GENOMIC DNA]</scope>
    <source>
        <strain evidence="4">DSM 26922</strain>
    </source>
</reference>
<dbReference type="Pfam" id="PF07331">
    <property type="entry name" value="TctB"/>
    <property type="match status" value="1"/>
</dbReference>
<keyword evidence="1" id="KW-1133">Transmembrane helix</keyword>
<proteinExistence type="predicted"/>
<evidence type="ECO:0000256" key="1">
    <source>
        <dbReference type="SAM" id="Phobius"/>
    </source>
</evidence>
<evidence type="ECO:0000313" key="4">
    <source>
        <dbReference type="Proteomes" id="UP000199441"/>
    </source>
</evidence>
<feature type="domain" description="DUF1468" evidence="2">
    <location>
        <begin position="7"/>
        <end position="146"/>
    </location>
</feature>
<name>A0A1H3CMZ5_9RHOB</name>
<feature type="transmembrane region" description="Helical" evidence="1">
    <location>
        <begin position="100"/>
        <end position="115"/>
    </location>
</feature>
<feature type="transmembrane region" description="Helical" evidence="1">
    <location>
        <begin position="77"/>
        <end position="94"/>
    </location>
</feature>
<evidence type="ECO:0000313" key="3">
    <source>
        <dbReference type="EMBL" id="SDX55523.1"/>
    </source>
</evidence>
<dbReference type="RefSeq" id="WP_089948409.1">
    <property type="nucleotide sequence ID" value="NZ_FNOI01000009.1"/>
</dbReference>
<protein>
    <submittedName>
        <fullName evidence="3">Tripartite tricarboxylate transporter TctB family protein</fullName>
    </submittedName>
</protein>